<dbReference type="Gene3D" id="3.40.630.30">
    <property type="match status" value="1"/>
</dbReference>
<evidence type="ECO:0000313" key="2">
    <source>
        <dbReference type="EMBL" id="MCL6683210.1"/>
    </source>
</evidence>
<protein>
    <submittedName>
        <fullName evidence="2">GNAT family N-acetyltransferase</fullName>
    </submittedName>
</protein>
<dbReference type="PROSITE" id="PS51186">
    <property type="entry name" value="GNAT"/>
    <property type="match status" value="1"/>
</dbReference>
<dbReference type="SUPFAM" id="SSF55729">
    <property type="entry name" value="Acyl-CoA N-acyltransferases (Nat)"/>
    <property type="match status" value="1"/>
</dbReference>
<gene>
    <name evidence="2" type="ORF">LZ536_04735</name>
</gene>
<name>A0ABT0RKT7_9SPHN</name>
<feature type="domain" description="N-acetyltransferase" evidence="1">
    <location>
        <begin position="1"/>
        <end position="135"/>
    </location>
</feature>
<evidence type="ECO:0000313" key="3">
    <source>
        <dbReference type="Proteomes" id="UP001165363"/>
    </source>
</evidence>
<dbReference type="Proteomes" id="UP001165363">
    <property type="component" value="Unassembled WGS sequence"/>
</dbReference>
<dbReference type="InterPro" id="IPR016181">
    <property type="entry name" value="Acyl_CoA_acyltransferase"/>
</dbReference>
<keyword evidence="3" id="KW-1185">Reference proteome</keyword>
<comment type="caution">
    <text evidence="2">The sequence shown here is derived from an EMBL/GenBank/DDBJ whole genome shotgun (WGS) entry which is preliminary data.</text>
</comment>
<organism evidence="2 3">
    <name type="scientific">Sphingomonas alba</name>
    <dbReference type="NCBI Taxonomy" id="2908208"/>
    <lineage>
        <taxon>Bacteria</taxon>
        <taxon>Pseudomonadati</taxon>
        <taxon>Pseudomonadota</taxon>
        <taxon>Alphaproteobacteria</taxon>
        <taxon>Sphingomonadales</taxon>
        <taxon>Sphingomonadaceae</taxon>
        <taxon>Sphingomonas</taxon>
    </lineage>
</organism>
<dbReference type="InterPro" id="IPR000182">
    <property type="entry name" value="GNAT_dom"/>
</dbReference>
<dbReference type="CDD" id="cd04301">
    <property type="entry name" value="NAT_SF"/>
    <property type="match status" value="1"/>
</dbReference>
<dbReference type="EMBL" id="JAMGBD010000001">
    <property type="protein sequence ID" value="MCL6683210.1"/>
    <property type="molecule type" value="Genomic_DNA"/>
</dbReference>
<sequence length="135" mass="15457">MEVTSAADPDVLDTILGGLGRFNQERTGETLATPLNVLLRDDKDEVVGGLWGHSYFRWLCIEYLFLPQEWRRSGTGRQLIEAAERAAIYRGCIGVWLNTFGFQAPGFYERLGYELFGKLTDCPPGQHRHFYFKHL</sequence>
<reference evidence="2" key="1">
    <citation type="submission" date="2022-05" db="EMBL/GenBank/DDBJ databases">
        <authorList>
            <person name="Jo J.-H."/>
            <person name="Im W.-T."/>
        </authorList>
    </citation>
    <scope>NUCLEOTIDE SEQUENCE</scope>
    <source>
        <strain evidence="2">SE158</strain>
    </source>
</reference>
<proteinExistence type="predicted"/>
<accession>A0ABT0RKT7</accession>
<evidence type="ECO:0000259" key="1">
    <source>
        <dbReference type="PROSITE" id="PS51186"/>
    </source>
</evidence>
<dbReference type="Pfam" id="PF13508">
    <property type="entry name" value="Acetyltransf_7"/>
    <property type="match status" value="1"/>
</dbReference>
<dbReference type="RefSeq" id="WP_249847149.1">
    <property type="nucleotide sequence ID" value="NZ_JAMGBD010000001.1"/>
</dbReference>